<reference evidence="2 3" key="2">
    <citation type="journal article" date="2020" name="Microbiol. Resour. Announc.">
        <title>Antarctic desert soil bacteria exhibit high novel natural product potential, evaluated through long-read genome sequencing and comparative genomics.</title>
        <authorList>
            <person name="Benaud N."/>
            <person name="Edwards R.J."/>
            <person name="Amos T.G."/>
            <person name="D'Agostino P.M."/>
            <person name="Gutierrez-Chavez C."/>
            <person name="Montgomery K."/>
            <person name="Nicetic I."/>
            <person name="Ferrari B.C."/>
        </authorList>
    </citation>
    <scope>NUCLEOTIDE SEQUENCE [LARGE SCALE GENOMIC DNA]</scope>
    <source>
        <strain evidence="2 3">SPB151</strain>
    </source>
</reference>
<evidence type="ECO:0000313" key="3">
    <source>
        <dbReference type="Proteomes" id="UP000515563"/>
    </source>
</evidence>
<proteinExistence type="predicted"/>
<dbReference type="GO" id="GO:0003700">
    <property type="term" value="F:DNA-binding transcription factor activity"/>
    <property type="evidence" value="ECO:0007669"/>
    <property type="project" value="InterPro"/>
</dbReference>
<dbReference type="InterPro" id="IPR036388">
    <property type="entry name" value="WH-like_DNA-bd_sf"/>
</dbReference>
<evidence type="ECO:0000313" key="2">
    <source>
        <dbReference type="EMBL" id="QNE20900.1"/>
    </source>
</evidence>
<evidence type="ECO:0000259" key="1">
    <source>
        <dbReference type="SMART" id="SM00418"/>
    </source>
</evidence>
<dbReference type="InterPro" id="IPR001845">
    <property type="entry name" value="HTH_ArsR_DNA-bd_dom"/>
</dbReference>
<dbReference type="InterPro" id="IPR011991">
    <property type="entry name" value="ArsR-like_HTH"/>
</dbReference>
<dbReference type="Pfam" id="PF12840">
    <property type="entry name" value="HTH_20"/>
    <property type="match status" value="1"/>
</dbReference>
<organism evidence="2 3">
    <name type="scientific">Kribbella qitaiheensis</name>
    <dbReference type="NCBI Taxonomy" id="1544730"/>
    <lineage>
        <taxon>Bacteria</taxon>
        <taxon>Bacillati</taxon>
        <taxon>Actinomycetota</taxon>
        <taxon>Actinomycetes</taxon>
        <taxon>Propionibacteriales</taxon>
        <taxon>Kribbellaceae</taxon>
        <taxon>Kribbella</taxon>
    </lineage>
</organism>
<gene>
    <name evidence="2" type="ORF">F1D05_27045</name>
</gene>
<dbReference type="Gene3D" id="1.10.10.10">
    <property type="entry name" value="Winged helix-like DNA-binding domain superfamily/Winged helix DNA-binding domain"/>
    <property type="match status" value="1"/>
</dbReference>
<sequence length="210" mass="22891">MVKSSQRRISDARSLRAMAHSVRIAIIEQLAVNGAMTATELGDRLGETPANCSWHLRKLAEYGFVEEAAGGTGRQRPWQVTHLGMTWGDEDDGPVELEVQLAGRALTDVLVAREVDRLRESQVRQADEPAEWRAASGQSQSMLWLTAEELEAANNAVRDVLMDKFDRHADPALRPEGSRLCAFVAWGVPTYGIAEPTPPAAELTASGGES</sequence>
<dbReference type="SUPFAM" id="SSF46785">
    <property type="entry name" value="Winged helix' DNA-binding domain"/>
    <property type="match status" value="1"/>
</dbReference>
<keyword evidence="3" id="KW-1185">Reference proteome</keyword>
<dbReference type="SMART" id="SM00418">
    <property type="entry name" value="HTH_ARSR"/>
    <property type="match status" value="1"/>
</dbReference>
<accession>A0A7G6X3T5</accession>
<dbReference type="InterPro" id="IPR036390">
    <property type="entry name" value="WH_DNA-bd_sf"/>
</dbReference>
<dbReference type="Proteomes" id="UP000515563">
    <property type="component" value="Chromosome"/>
</dbReference>
<dbReference type="CDD" id="cd00090">
    <property type="entry name" value="HTH_ARSR"/>
    <property type="match status" value="1"/>
</dbReference>
<dbReference type="AlphaFoldDB" id="A0A7G6X3T5"/>
<protein>
    <submittedName>
        <fullName evidence="2">Helix-turn-helix transcriptional regulator</fullName>
    </submittedName>
</protein>
<dbReference type="RefSeq" id="WP_185443304.1">
    <property type="nucleotide sequence ID" value="NZ_CP043661.1"/>
</dbReference>
<reference evidence="3" key="1">
    <citation type="submission" date="2019-09" db="EMBL/GenBank/DDBJ databases">
        <title>Antimicrobial potential of Antarctic Bacteria.</title>
        <authorList>
            <person name="Benaud N."/>
            <person name="Edwards R.J."/>
            <person name="Ferrari B.C."/>
        </authorList>
    </citation>
    <scope>NUCLEOTIDE SEQUENCE [LARGE SCALE GENOMIC DNA]</scope>
    <source>
        <strain evidence="3">SPB151</strain>
    </source>
</reference>
<name>A0A7G6X3T5_9ACTN</name>
<dbReference type="EMBL" id="CP043661">
    <property type="protein sequence ID" value="QNE20900.1"/>
    <property type="molecule type" value="Genomic_DNA"/>
</dbReference>
<feature type="domain" description="HTH arsR-type" evidence="1">
    <location>
        <begin position="13"/>
        <end position="114"/>
    </location>
</feature>
<dbReference type="KEGG" id="kqi:F1D05_27045"/>